<dbReference type="Pfam" id="PF12802">
    <property type="entry name" value="MarR_2"/>
    <property type="match status" value="1"/>
</dbReference>
<accession>A0A6G9YJK7</accession>
<dbReference type="GO" id="GO:0004803">
    <property type="term" value="F:transposase activity"/>
    <property type="evidence" value="ECO:0007669"/>
    <property type="project" value="TreeGrafter"/>
</dbReference>
<sequence>MTLPTNARRRASVAMDYARLAYWRRNRPERGADRMPGRRLTGADRRQIAAGLAQGLDYAGIARCLGRPASTVSREVARNGGPGRYRADLAQLATTHRARRSLRPQATTKRAVERGGPDPDAAAAFMADLAAVLVETGMPRTAAGVMACLFTSETGSRTAAELAQSLRVSAATISQAVGLLQQHGLIRRDRDGRSRRYRYSLDENAGLHSAVIGVRANQRFAGTALRGAEIFGTDTAVGIRLASAGRFLELLGDDILRAAERHWLATVGAGTYSGRTATSAEETADRVPAEHRIDRQAAEDNGQIVVRL</sequence>
<dbReference type="EMBL" id="CP046172">
    <property type="protein sequence ID" value="QIS13368.1"/>
    <property type="molecule type" value="Genomic_DNA"/>
</dbReference>
<organism evidence="4 5">
    <name type="scientific">Nocardia arthritidis</name>
    <dbReference type="NCBI Taxonomy" id="228602"/>
    <lineage>
        <taxon>Bacteria</taxon>
        <taxon>Bacillati</taxon>
        <taxon>Actinomycetota</taxon>
        <taxon>Actinomycetes</taxon>
        <taxon>Mycobacteriales</taxon>
        <taxon>Nocardiaceae</taxon>
        <taxon>Nocardia</taxon>
    </lineage>
</organism>
<dbReference type="Pfam" id="PF13936">
    <property type="entry name" value="HTH_38"/>
    <property type="match status" value="1"/>
</dbReference>
<dbReference type="GO" id="GO:0003700">
    <property type="term" value="F:DNA-binding transcription factor activity"/>
    <property type="evidence" value="ECO:0007669"/>
    <property type="project" value="InterPro"/>
</dbReference>
<feature type="region of interest" description="Disordered" evidence="1">
    <location>
        <begin position="96"/>
        <end position="117"/>
    </location>
</feature>
<dbReference type="Proteomes" id="UP000503540">
    <property type="component" value="Chromosome"/>
</dbReference>
<feature type="domain" description="Transposase IS30-like HTH" evidence="3">
    <location>
        <begin position="37"/>
        <end position="79"/>
    </location>
</feature>
<dbReference type="InterPro" id="IPR025246">
    <property type="entry name" value="IS30-like_HTH"/>
</dbReference>
<gene>
    <name evidence="4" type="ORF">F5544_27575</name>
</gene>
<dbReference type="InterPro" id="IPR036388">
    <property type="entry name" value="WH-like_DNA-bd_sf"/>
</dbReference>
<dbReference type="KEGG" id="nah:F5544_27575"/>
<evidence type="ECO:0000259" key="2">
    <source>
        <dbReference type="Pfam" id="PF12802"/>
    </source>
</evidence>
<dbReference type="PANTHER" id="PTHR10948:SF23">
    <property type="entry name" value="TRANSPOSASE INSI FOR INSERTION SEQUENCE ELEMENT IS30A-RELATED"/>
    <property type="match status" value="1"/>
</dbReference>
<dbReference type="GO" id="GO:0032196">
    <property type="term" value="P:transposition"/>
    <property type="evidence" value="ECO:0007669"/>
    <property type="project" value="TreeGrafter"/>
</dbReference>
<evidence type="ECO:0000256" key="1">
    <source>
        <dbReference type="SAM" id="MobiDB-lite"/>
    </source>
</evidence>
<dbReference type="GO" id="GO:0005829">
    <property type="term" value="C:cytosol"/>
    <property type="evidence" value="ECO:0007669"/>
    <property type="project" value="TreeGrafter"/>
</dbReference>
<dbReference type="InterPro" id="IPR036390">
    <property type="entry name" value="WH_DNA-bd_sf"/>
</dbReference>
<protein>
    <submittedName>
        <fullName evidence="4">Helix-turn-helix domain-containing protein</fullName>
    </submittedName>
</protein>
<dbReference type="Gene3D" id="1.10.10.10">
    <property type="entry name" value="Winged helix-like DNA-binding domain superfamily/Winged helix DNA-binding domain"/>
    <property type="match status" value="1"/>
</dbReference>
<evidence type="ECO:0000313" key="5">
    <source>
        <dbReference type="Proteomes" id="UP000503540"/>
    </source>
</evidence>
<proteinExistence type="predicted"/>
<dbReference type="SUPFAM" id="SSF46785">
    <property type="entry name" value="Winged helix' DNA-binding domain"/>
    <property type="match status" value="1"/>
</dbReference>
<evidence type="ECO:0000313" key="4">
    <source>
        <dbReference type="EMBL" id="QIS13368.1"/>
    </source>
</evidence>
<keyword evidence="5" id="KW-1185">Reference proteome</keyword>
<name>A0A6G9YJK7_9NOCA</name>
<evidence type="ECO:0000259" key="3">
    <source>
        <dbReference type="Pfam" id="PF13936"/>
    </source>
</evidence>
<reference evidence="4 5" key="1">
    <citation type="journal article" date="2019" name="ACS Chem. Biol.">
        <title>Identification and Mobilization of a Cryptic Antibiotic Biosynthesis Gene Locus from a Human-Pathogenic Nocardia Isolate.</title>
        <authorList>
            <person name="Herisse M."/>
            <person name="Ishida K."/>
            <person name="Porter J.L."/>
            <person name="Howden B."/>
            <person name="Hertweck C."/>
            <person name="Stinear T.P."/>
            <person name="Pidot S.J."/>
        </authorList>
    </citation>
    <scope>NUCLEOTIDE SEQUENCE [LARGE SCALE GENOMIC DNA]</scope>
    <source>
        <strain evidence="4 5">AUSMDU00012717</strain>
    </source>
</reference>
<dbReference type="InterPro" id="IPR000835">
    <property type="entry name" value="HTH_MarR-typ"/>
</dbReference>
<feature type="domain" description="HTH marR-type" evidence="2">
    <location>
        <begin position="137"/>
        <end position="196"/>
    </location>
</feature>
<dbReference type="InterPro" id="IPR051917">
    <property type="entry name" value="Transposase-Integrase"/>
</dbReference>
<dbReference type="PANTHER" id="PTHR10948">
    <property type="entry name" value="TRANSPOSASE"/>
    <property type="match status" value="1"/>
</dbReference>
<dbReference type="AlphaFoldDB" id="A0A6G9YJK7"/>